<keyword evidence="2 5" id="KW-0285">Flavoprotein</keyword>
<dbReference type="Gene3D" id="1.10.579.10">
    <property type="entry name" value="DNA Cyclobutane Dipyrimidine Photolyase, subunit A, domain 3"/>
    <property type="match status" value="1"/>
</dbReference>
<dbReference type="EC" id="4.1.99.3" evidence="9"/>
<reference evidence="9" key="1">
    <citation type="submission" date="2020-02" db="EMBL/GenBank/DDBJ databases">
        <authorList>
            <person name="Meier V. D."/>
        </authorList>
    </citation>
    <scope>NUCLEOTIDE SEQUENCE</scope>
    <source>
        <strain evidence="9">AVDCRST_MAG95</strain>
    </source>
</reference>
<dbReference type="Pfam" id="PF03441">
    <property type="entry name" value="FAD_binding_7"/>
    <property type="match status" value="1"/>
</dbReference>
<dbReference type="InterPro" id="IPR002081">
    <property type="entry name" value="Cryptochrome/DNA_photolyase_1"/>
</dbReference>
<feature type="site" description="Electron transfer via tryptophanyl radical" evidence="6">
    <location>
        <position position="291"/>
    </location>
</feature>
<evidence type="ECO:0000256" key="7">
    <source>
        <dbReference type="RuleBase" id="RU004182"/>
    </source>
</evidence>
<feature type="binding site" evidence="5">
    <location>
        <begin position="357"/>
        <end position="359"/>
    </location>
    <ligand>
        <name>FAD</name>
        <dbReference type="ChEBI" id="CHEBI:57692"/>
    </ligand>
</feature>
<dbReference type="InterPro" id="IPR018394">
    <property type="entry name" value="DNA_photolyase_1_CS_C"/>
</dbReference>
<feature type="domain" description="Photolyase/cryptochrome alpha/beta" evidence="8">
    <location>
        <begin position="6"/>
        <end position="136"/>
    </location>
</feature>
<dbReference type="InterPro" id="IPR006050">
    <property type="entry name" value="DNA_photolyase_N"/>
</dbReference>
<protein>
    <submittedName>
        <fullName evidence="9">Deoxyribodipyrimidine photolyase</fullName>
        <ecNumber evidence="9">4.1.99.3</ecNumber>
    </submittedName>
</protein>
<dbReference type="GO" id="GO:0006139">
    <property type="term" value="P:nucleobase-containing compound metabolic process"/>
    <property type="evidence" value="ECO:0007669"/>
    <property type="project" value="UniProtKB-ARBA"/>
</dbReference>
<dbReference type="PROSITE" id="PS51645">
    <property type="entry name" value="PHR_CRY_ALPHA_BETA"/>
    <property type="match status" value="1"/>
</dbReference>
<dbReference type="AlphaFoldDB" id="A0A6J4IUX4"/>
<name>A0A6J4IUX4_9BACT</name>
<dbReference type="InterPro" id="IPR005101">
    <property type="entry name" value="Cryptochr/Photolyase_FAD-bd"/>
</dbReference>
<sequence>MMSPLPLVIFWFRRDLRLTDNAGLYHALKSGYPVLPLFIFDTDILDQLPDPNDRRVDFIYRSITELDTDLQKHGSALLVKHGSPRHIIADLVREFPVAAVYTNHDYEPYGQSRDAAISDQLMPQNIPLRTFKDHVIFERNEVVKPDGKPYTVFTPYKKRWLQTLNPFYLKIYPSEKYLTHLFKTKPFPIPTLAQLGFRETDLVIPGKEVKADIVGNYDQTRDYPFLAGTSRLSVHLRFGTISIRQVAQRAQKLNATWLSELIWRDFYHMILYHFPHAATQAFKPVYDHIPWRKDEAGFARWCAGNTGYPLVDAGMRELNATGFMHNRVRMIAASFLCKHLLIDWRWGEAYFAAKLLDFDLAANNGGWQWAAGSGCDAAPYFRVFSPAAQSKRFDKQNAYVQKWVPEWESSTYTNPLINHELARKRAIDTYKTALAIAKNVG</sequence>
<dbReference type="PANTHER" id="PTHR11455:SF9">
    <property type="entry name" value="CRYPTOCHROME CIRCADIAN CLOCK 5 ISOFORM X1"/>
    <property type="match status" value="1"/>
</dbReference>
<dbReference type="PRINTS" id="PR00147">
    <property type="entry name" value="DNAPHOTLYASE"/>
</dbReference>
<feature type="binding site" evidence="5">
    <location>
        <begin position="260"/>
        <end position="267"/>
    </location>
    <ligand>
        <name>FAD</name>
        <dbReference type="ChEBI" id="CHEBI:57692"/>
    </ligand>
</feature>
<accession>A0A6J4IUX4</accession>
<dbReference type="InterPro" id="IPR014729">
    <property type="entry name" value="Rossmann-like_a/b/a_fold"/>
</dbReference>
<dbReference type="GO" id="GO:0006950">
    <property type="term" value="P:response to stress"/>
    <property type="evidence" value="ECO:0007669"/>
    <property type="project" value="UniProtKB-ARBA"/>
</dbReference>
<comment type="cofactor">
    <cofactor evidence="5">
        <name>FAD</name>
        <dbReference type="ChEBI" id="CHEBI:57692"/>
    </cofactor>
    <text evidence="5">Binds 1 FAD per subunit.</text>
</comment>
<evidence type="ECO:0000256" key="4">
    <source>
        <dbReference type="ARBA" id="ARBA00022991"/>
    </source>
</evidence>
<evidence type="ECO:0000256" key="5">
    <source>
        <dbReference type="PIRSR" id="PIRSR602081-1"/>
    </source>
</evidence>
<dbReference type="GO" id="GO:0003677">
    <property type="term" value="F:DNA binding"/>
    <property type="evidence" value="ECO:0007669"/>
    <property type="project" value="TreeGrafter"/>
</dbReference>
<evidence type="ECO:0000256" key="6">
    <source>
        <dbReference type="PIRSR" id="PIRSR602081-2"/>
    </source>
</evidence>
<dbReference type="GO" id="GO:0071949">
    <property type="term" value="F:FAD binding"/>
    <property type="evidence" value="ECO:0007669"/>
    <property type="project" value="TreeGrafter"/>
</dbReference>
<evidence type="ECO:0000259" key="8">
    <source>
        <dbReference type="PROSITE" id="PS51645"/>
    </source>
</evidence>
<dbReference type="Gene3D" id="3.40.50.620">
    <property type="entry name" value="HUPs"/>
    <property type="match status" value="1"/>
</dbReference>
<feature type="binding site" evidence="5">
    <location>
        <begin position="229"/>
        <end position="233"/>
    </location>
    <ligand>
        <name>FAD</name>
        <dbReference type="ChEBI" id="CHEBI:57692"/>
    </ligand>
</feature>
<keyword evidence="3 5" id="KW-0274">FAD</keyword>
<dbReference type="InterPro" id="IPR036134">
    <property type="entry name" value="Crypto/Photolyase_FAD-like_sf"/>
</dbReference>
<keyword evidence="9" id="KW-0456">Lyase</keyword>
<comment type="similarity">
    <text evidence="7">Belongs to the DNA photolyase family.</text>
</comment>
<feature type="binding site" evidence="5">
    <location>
        <position position="257"/>
    </location>
    <ligand>
        <name>FAD</name>
        <dbReference type="ChEBI" id="CHEBI:57692"/>
    </ligand>
</feature>
<dbReference type="PROSITE" id="PS00394">
    <property type="entry name" value="DNA_PHOTOLYASES_1_1"/>
    <property type="match status" value="1"/>
</dbReference>
<dbReference type="PROSITE" id="PS00691">
    <property type="entry name" value="DNA_PHOTOLYASES_1_2"/>
    <property type="match status" value="1"/>
</dbReference>
<dbReference type="GO" id="GO:0003904">
    <property type="term" value="F:deoxyribodipyrimidine photo-lyase activity"/>
    <property type="evidence" value="ECO:0007669"/>
    <property type="project" value="UniProtKB-EC"/>
</dbReference>
<dbReference type="SUPFAM" id="SSF52425">
    <property type="entry name" value="Cryptochrome/photolyase, N-terminal domain"/>
    <property type="match status" value="1"/>
</dbReference>
<dbReference type="Gene3D" id="1.25.40.80">
    <property type="match status" value="1"/>
</dbReference>
<evidence type="ECO:0000256" key="3">
    <source>
        <dbReference type="ARBA" id="ARBA00022827"/>
    </source>
</evidence>
<dbReference type="Pfam" id="PF00875">
    <property type="entry name" value="DNA_photolyase"/>
    <property type="match status" value="1"/>
</dbReference>
<evidence type="ECO:0000256" key="1">
    <source>
        <dbReference type="ARBA" id="ARBA00001932"/>
    </source>
</evidence>
<evidence type="ECO:0000256" key="2">
    <source>
        <dbReference type="ARBA" id="ARBA00022630"/>
    </source>
</evidence>
<evidence type="ECO:0000313" key="9">
    <source>
        <dbReference type="EMBL" id="CAA9259460.1"/>
    </source>
</evidence>
<dbReference type="EMBL" id="CADCTJ010000698">
    <property type="protein sequence ID" value="CAA9259460.1"/>
    <property type="molecule type" value="Genomic_DNA"/>
</dbReference>
<dbReference type="PANTHER" id="PTHR11455">
    <property type="entry name" value="CRYPTOCHROME"/>
    <property type="match status" value="1"/>
</dbReference>
<dbReference type="GO" id="GO:0009416">
    <property type="term" value="P:response to light stimulus"/>
    <property type="evidence" value="ECO:0007669"/>
    <property type="project" value="TreeGrafter"/>
</dbReference>
<proteinExistence type="inferred from homology"/>
<comment type="cofactor">
    <cofactor evidence="1">
        <name>(6R)-5,10-methylene-5,6,7,8-tetrahydrofolate</name>
        <dbReference type="ChEBI" id="CHEBI:15636"/>
    </cofactor>
</comment>
<keyword evidence="4 7" id="KW-0157">Chromophore</keyword>
<organism evidence="9">
    <name type="scientific">uncultured Adhaeribacter sp</name>
    <dbReference type="NCBI Taxonomy" id="448109"/>
    <lineage>
        <taxon>Bacteria</taxon>
        <taxon>Pseudomonadati</taxon>
        <taxon>Bacteroidota</taxon>
        <taxon>Cytophagia</taxon>
        <taxon>Cytophagales</taxon>
        <taxon>Hymenobacteraceae</taxon>
        <taxon>Adhaeribacter</taxon>
        <taxon>environmental samples</taxon>
    </lineage>
</organism>
<feature type="site" description="Electron transfer via tryptophanyl radical" evidence="6">
    <location>
        <position position="344"/>
    </location>
</feature>
<dbReference type="SUPFAM" id="SSF48173">
    <property type="entry name" value="Cryptochrome/photolyase FAD-binding domain"/>
    <property type="match status" value="1"/>
</dbReference>
<dbReference type="InterPro" id="IPR036155">
    <property type="entry name" value="Crypto/Photolyase_N_sf"/>
</dbReference>
<feature type="site" description="Electron transfer via tryptophanyl radical" evidence="6">
    <location>
        <position position="367"/>
    </location>
</feature>
<feature type="binding site" evidence="5">
    <location>
        <position position="217"/>
    </location>
    <ligand>
        <name>FAD</name>
        <dbReference type="ChEBI" id="CHEBI:57692"/>
    </ligand>
</feature>
<gene>
    <name evidence="9" type="ORF">AVDCRST_MAG95-2237</name>
</gene>